<reference evidence="3 4" key="1">
    <citation type="submission" date="2021-04" db="EMBL/GenBank/DDBJ databases">
        <authorList>
            <person name="Bliznina A."/>
        </authorList>
    </citation>
    <scope>NUCLEOTIDE SEQUENCE [LARGE SCALE GENOMIC DNA]</scope>
</reference>
<gene>
    <name evidence="3" type="ORF">OKIOD_LOCUS6765</name>
</gene>
<feature type="compositionally biased region" description="Acidic residues" evidence="2">
    <location>
        <begin position="244"/>
        <end position="255"/>
    </location>
</feature>
<dbReference type="Proteomes" id="UP001158576">
    <property type="component" value="Chromosome XSR"/>
</dbReference>
<keyword evidence="4" id="KW-1185">Reference proteome</keyword>
<name>A0ABN7SIG7_OIKDI</name>
<feature type="compositionally biased region" description="Acidic residues" evidence="2">
    <location>
        <begin position="204"/>
        <end position="236"/>
    </location>
</feature>
<evidence type="ECO:0000313" key="3">
    <source>
        <dbReference type="EMBL" id="CAG5097732.1"/>
    </source>
</evidence>
<feature type="compositionally biased region" description="Polar residues" evidence="2">
    <location>
        <begin position="1"/>
        <end position="23"/>
    </location>
</feature>
<feature type="compositionally biased region" description="Basic and acidic residues" evidence="2">
    <location>
        <begin position="103"/>
        <end position="113"/>
    </location>
</feature>
<feature type="compositionally biased region" description="Polar residues" evidence="2">
    <location>
        <begin position="114"/>
        <end position="123"/>
    </location>
</feature>
<sequence>MSPISQTLRNSAHDSWNSENEGNISPPERREVRRNRTRRGCQKTFVITRQSNEGDIFDIEDVLTPKNTRATVEREVVTPRCRSKSRERRISSAKLYNDAKQASSHEKETELTKKVSSPKVTGESNKKKRDASKTTLAESFKNSIKAQLASLKNFNMESFDMNMDFNMDDFPEMPSFNDSFNLEDFEGGDMTADLQNFEDMNSDGFEEEDVSQEGASQEEDEEIHDEENFESEDASDESMTPQEYDNDENGGEGDGENNCASSGKFPEDSDELDKELIKKNEELLLAQSRRKKSGIDLLPLRDPESTDSSQETMMRPRKSNLKKGKAENKTRKSVEFATPIEKVSRIESRKSVGSKKKYDRRLVDEEDEPFVKEIKEFLNKPRSQSNLDVLRHRRVQQGMIENFHSKASRLDTKKMVANTSKKTEVRKTMINLGKTQGETVAKVAGLEPFQNKAKASVRKLEQRWENENENFDHLRKQLPSAMTVRQSQVSLRISVAGKNLILEQMREAWIKKREDHQRRKLKVREQIKSAMTMLKQLGAKN</sequence>
<feature type="region of interest" description="Disordered" evidence="2">
    <location>
        <begin position="70"/>
        <end position="136"/>
    </location>
</feature>
<feature type="region of interest" description="Disordered" evidence="2">
    <location>
        <begin position="1"/>
        <end position="39"/>
    </location>
</feature>
<evidence type="ECO:0000313" key="4">
    <source>
        <dbReference type="Proteomes" id="UP001158576"/>
    </source>
</evidence>
<organism evidence="3 4">
    <name type="scientific">Oikopleura dioica</name>
    <name type="common">Tunicate</name>
    <dbReference type="NCBI Taxonomy" id="34765"/>
    <lineage>
        <taxon>Eukaryota</taxon>
        <taxon>Metazoa</taxon>
        <taxon>Chordata</taxon>
        <taxon>Tunicata</taxon>
        <taxon>Appendicularia</taxon>
        <taxon>Copelata</taxon>
        <taxon>Oikopleuridae</taxon>
        <taxon>Oikopleura</taxon>
    </lineage>
</organism>
<feature type="region of interest" description="Disordered" evidence="2">
    <location>
        <begin position="288"/>
        <end position="331"/>
    </location>
</feature>
<protein>
    <submittedName>
        <fullName evidence="3">Oidioi.mRNA.OKI2018_I69.XSR.g15207.t1.cds</fullName>
    </submittedName>
</protein>
<evidence type="ECO:0000256" key="2">
    <source>
        <dbReference type="SAM" id="MobiDB-lite"/>
    </source>
</evidence>
<keyword evidence="1" id="KW-0175">Coiled coil</keyword>
<feature type="region of interest" description="Disordered" evidence="2">
    <location>
        <begin position="204"/>
        <end position="274"/>
    </location>
</feature>
<proteinExistence type="predicted"/>
<accession>A0ABN7SIG7</accession>
<evidence type="ECO:0000256" key="1">
    <source>
        <dbReference type="SAM" id="Coils"/>
    </source>
</evidence>
<feature type="coiled-coil region" evidence="1">
    <location>
        <begin position="450"/>
        <end position="477"/>
    </location>
</feature>
<dbReference type="EMBL" id="OU015569">
    <property type="protein sequence ID" value="CAG5097732.1"/>
    <property type="molecule type" value="Genomic_DNA"/>
</dbReference>